<proteinExistence type="predicted"/>
<dbReference type="GO" id="GO:0046872">
    <property type="term" value="F:metal ion binding"/>
    <property type="evidence" value="ECO:0007669"/>
    <property type="project" value="UniProtKB-KW"/>
</dbReference>
<evidence type="ECO:0000256" key="1">
    <source>
        <dbReference type="ARBA" id="ARBA00022723"/>
    </source>
</evidence>
<dbReference type="InterPro" id="IPR036663">
    <property type="entry name" value="Fumarylacetoacetase_C_sf"/>
</dbReference>
<evidence type="ECO:0000313" key="3">
    <source>
        <dbReference type="EMBL" id="OCH78439.1"/>
    </source>
</evidence>
<protein>
    <submittedName>
        <fullName evidence="3">2-keto-4-pentenoate hydratase</fullName>
    </submittedName>
</protein>
<keyword evidence="4" id="KW-1185">Reference proteome</keyword>
<gene>
    <name evidence="3" type="ORF">A6E14_04590</name>
</gene>
<comment type="caution">
    <text evidence="3">The sequence shown here is derived from an EMBL/GenBank/DDBJ whole genome shotgun (WGS) entry which is preliminary data.</text>
</comment>
<dbReference type="SUPFAM" id="SSF56529">
    <property type="entry name" value="FAH"/>
    <property type="match status" value="1"/>
</dbReference>
<reference evidence="4" key="1">
    <citation type="submission" date="2016-06" db="EMBL/GenBank/DDBJ databases">
        <authorList>
            <person name="Hehemann J.-H."/>
            <person name="Arevalo P."/>
            <person name="Datta M.S."/>
            <person name="Polz M.F."/>
        </authorList>
    </citation>
    <scope>NUCLEOTIDE SEQUENCE [LARGE SCALE GENOMIC DNA]</scope>
    <source>
        <strain evidence="4">9CSC122</strain>
    </source>
</reference>
<dbReference type="RefSeq" id="WP_017034771.1">
    <property type="nucleotide sequence ID" value="NZ_JBNGCH010000208.1"/>
</dbReference>
<dbReference type="PANTHER" id="PTHR11820">
    <property type="entry name" value="ACYLPYRUVASE"/>
    <property type="match status" value="1"/>
</dbReference>
<name>A0A1B9R2C1_9VIBR</name>
<sequence>MHSVRVDDTTVTPSKIVCIGRNYLEHIQELNNAIPDEMVVFNKPNSALTHRLLSNAARSGGLQLSESDTIHYEGEICFVIKNGQIDAAGIGLDLTKRALQSELKGKGLPWERAKSFDDSAVFSRFVSMRDINIQQLQIELFINCMRVQCGSVNEMIYSPSTILAELQTYTTLCDGDIIMTGTPKGVGEVHQGDIFLARLKCGETTLIEIEWVAE</sequence>
<accession>A0A1B9R2C1</accession>
<keyword evidence="1" id="KW-0479">Metal-binding</keyword>
<dbReference type="Gene3D" id="3.90.850.10">
    <property type="entry name" value="Fumarylacetoacetase-like, C-terminal domain"/>
    <property type="match status" value="1"/>
</dbReference>
<organism evidence="3 4">
    <name type="scientific">Vibrio genomosp. F10</name>
    <dbReference type="NCBI Taxonomy" id="723171"/>
    <lineage>
        <taxon>Bacteria</taxon>
        <taxon>Pseudomonadati</taxon>
        <taxon>Pseudomonadota</taxon>
        <taxon>Gammaproteobacteria</taxon>
        <taxon>Vibrionales</taxon>
        <taxon>Vibrionaceae</taxon>
        <taxon>Vibrio</taxon>
    </lineage>
</organism>
<dbReference type="GO" id="GO:0018773">
    <property type="term" value="F:acetylpyruvate hydrolase activity"/>
    <property type="evidence" value="ECO:0007669"/>
    <property type="project" value="TreeGrafter"/>
</dbReference>
<dbReference type="Proteomes" id="UP000093173">
    <property type="component" value="Unassembled WGS sequence"/>
</dbReference>
<dbReference type="InterPro" id="IPR011234">
    <property type="entry name" value="Fumarylacetoacetase-like_C"/>
</dbReference>
<dbReference type="Pfam" id="PF01557">
    <property type="entry name" value="FAA_hydrolase"/>
    <property type="match status" value="1"/>
</dbReference>
<feature type="domain" description="Fumarylacetoacetase-like C-terminal" evidence="2">
    <location>
        <begin position="15"/>
        <end position="198"/>
    </location>
</feature>
<dbReference type="PANTHER" id="PTHR11820:SF7">
    <property type="entry name" value="ACYLPYRUVASE FAHD1, MITOCHONDRIAL"/>
    <property type="match status" value="1"/>
</dbReference>
<dbReference type="AlphaFoldDB" id="A0A1B9R2C1"/>
<evidence type="ECO:0000259" key="2">
    <source>
        <dbReference type="Pfam" id="PF01557"/>
    </source>
</evidence>
<evidence type="ECO:0000313" key="4">
    <source>
        <dbReference type="Proteomes" id="UP000093173"/>
    </source>
</evidence>
<dbReference type="EMBL" id="MAJZ01000208">
    <property type="protein sequence ID" value="OCH78439.1"/>
    <property type="molecule type" value="Genomic_DNA"/>
</dbReference>